<dbReference type="GO" id="GO:0005829">
    <property type="term" value="C:cytosol"/>
    <property type="evidence" value="ECO:0007669"/>
    <property type="project" value="TreeGrafter"/>
</dbReference>
<dbReference type="GO" id="GO:0030527">
    <property type="term" value="F:structural constituent of chromatin"/>
    <property type="evidence" value="ECO:0007669"/>
    <property type="project" value="InterPro"/>
</dbReference>
<dbReference type="PANTHER" id="PTHR33175">
    <property type="entry name" value="DNA-BINDING PROTEIN HU"/>
    <property type="match status" value="1"/>
</dbReference>
<dbReference type="STRING" id="408657.SAMN04487995_0145"/>
<dbReference type="EMBL" id="FNXY01000001">
    <property type="protein sequence ID" value="SEI37535.1"/>
    <property type="molecule type" value="Genomic_DNA"/>
</dbReference>
<evidence type="ECO:0000256" key="2">
    <source>
        <dbReference type="ARBA" id="ARBA00023067"/>
    </source>
</evidence>
<reference evidence="5 6" key="1">
    <citation type="submission" date="2016-10" db="EMBL/GenBank/DDBJ databases">
        <authorList>
            <person name="de Groot N.N."/>
        </authorList>
    </citation>
    <scope>NUCLEOTIDE SEQUENCE [LARGE SCALE GENOMIC DNA]</scope>
    <source>
        <strain evidence="5 6">DSM 19938</strain>
    </source>
</reference>
<evidence type="ECO:0000256" key="4">
    <source>
        <dbReference type="RuleBase" id="RU003939"/>
    </source>
</evidence>
<dbReference type="SUPFAM" id="SSF47729">
    <property type="entry name" value="IHF-like DNA-binding proteins"/>
    <property type="match status" value="1"/>
</dbReference>
<evidence type="ECO:0000256" key="3">
    <source>
        <dbReference type="ARBA" id="ARBA00023125"/>
    </source>
</evidence>
<dbReference type="SMART" id="SM00411">
    <property type="entry name" value="BHL"/>
    <property type="match status" value="1"/>
</dbReference>
<name>A0A1H6QE62_9BACT</name>
<keyword evidence="6" id="KW-1185">Reference proteome</keyword>
<organism evidence="5 6">
    <name type="scientific">Dyadobacter koreensis</name>
    <dbReference type="NCBI Taxonomy" id="408657"/>
    <lineage>
        <taxon>Bacteria</taxon>
        <taxon>Pseudomonadati</taxon>
        <taxon>Bacteroidota</taxon>
        <taxon>Cytophagia</taxon>
        <taxon>Cytophagales</taxon>
        <taxon>Spirosomataceae</taxon>
        <taxon>Dyadobacter</taxon>
    </lineage>
</organism>
<dbReference type="PANTHER" id="PTHR33175:SF3">
    <property type="entry name" value="DNA-BINDING PROTEIN HU-BETA"/>
    <property type="match status" value="1"/>
</dbReference>
<protein>
    <submittedName>
        <fullName evidence="5">DNA-binding protein HU-beta</fullName>
    </submittedName>
</protein>
<sequence length="96" mass="10859">MTKAELISRVSEKTGIRREEVEKIIESLFLTIKDSMSNGDNIYFRGFGSFVNKQRAAKTARNIKLKATVLVPAQIIPYFKPSDEFVSQVKDANFDA</sequence>
<dbReference type="OrthoDB" id="9799835at2"/>
<dbReference type="Gene3D" id="4.10.520.10">
    <property type="entry name" value="IHF-like DNA-binding proteins"/>
    <property type="match status" value="1"/>
</dbReference>
<dbReference type="RefSeq" id="WP_090330784.1">
    <property type="nucleotide sequence ID" value="NZ_FNXY01000001.1"/>
</dbReference>
<evidence type="ECO:0000313" key="6">
    <source>
        <dbReference type="Proteomes" id="UP000199532"/>
    </source>
</evidence>
<keyword evidence="3 5" id="KW-0238">DNA-binding</keyword>
<dbReference type="InterPro" id="IPR000119">
    <property type="entry name" value="Hist_DNA-bd"/>
</dbReference>
<evidence type="ECO:0000256" key="1">
    <source>
        <dbReference type="ARBA" id="ARBA00010529"/>
    </source>
</evidence>
<dbReference type="Pfam" id="PF00216">
    <property type="entry name" value="Bac_DNA_binding"/>
    <property type="match status" value="1"/>
</dbReference>
<gene>
    <name evidence="5" type="ORF">SAMN04487995_0145</name>
</gene>
<dbReference type="Proteomes" id="UP000199532">
    <property type="component" value="Unassembled WGS sequence"/>
</dbReference>
<keyword evidence="2" id="KW-0226">DNA condensation</keyword>
<dbReference type="AlphaFoldDB" id="A0A1H6QE62"/>
<dbReference type="CDD" id="cd13836">
    <property type="entry name" value="IHF_B"/>
    <property type="match status" value="1"/>
</dbReference>
<accession>A0A1H6QE62</accession>
<dbReference type="GO" id="GO:0030261">
    <property type="term" value="P:chromosome condensation"/>
    <property type="evidence" value="ECO:0007669"/>
    <property type="project" value="UniProtKB-KW"/>
</dbReference>
<proteinExistence type="inferred from homology"/>
<dbReference type="InterPro" id="IPR010992">
    <property type="entry name" value="IHF-like_DNA-bd_dom_sf"/>
</dbReference>
<dbReference type="GO" id="GO:0003677">
    <property type="term" value="F:DNA binding"/>
    <property type="evidence" value="ECO:0007669"/>
    <property type="project" value="UniProtKB-KW"/>
</dbReference>
<comment type="similarity">
    <text evidence="1 4">Belongs to the bacterial histone-like protein family.</text>
</comment>
<evidence type="ECO:0000313" key="5">
    <source>
        <dbReference type="EMBL" id="SEI37535.1"/>
    </source>
</evidence>